<dbReference type="Gene3D" id="2.40.10.220">
    <property type="entry name" value="predicted glycosyltransferase like domains"/>
    <property type="match status" value="1"/>
</dbReference>
<dbReference type="RefSeq" id="WP_245708449.1">
    <property type="nucleotide sequence ID" value="NZ_FNZZ01000004.1"/>
</dbReference>
<dbReference type="SUPFAM" id="SSF141371">
    <property type="entry name" value="PilZ domain-like"/>
    <property type="match status" value="1"/>
</dbReference>
<dbReference type="STRING" id="1855283.SAMN05216382_2307"/>
<name>A0A1H7RP04_9SPHN</name>
<accession>A0A1H7RP04</accession>
<sequence>MEPAIPIPAPSELEEHRHSLRRAVKMKAHLRDRGNTRFEIDVVDLSATGFRAQTSFTLWPGTTVWLTLPGLAALEAVVAWRDKFRYGCAFSKPLHPAVLEHIVALGER</sequence>
<dbReference type="InterPro" id="IPR009875">
    <property type="entry name" value="PilZ_domain"/>
</dbReference>
<gene>
    <name evidence="2" type="ORF">SAMN05216382_2307</name>
</gene>
<dbReference type="Pfam" id="PF07238">
    <property type="entry name" value="PilZ"/>
    <property type="match status" value="1"/>
</dbReference>
<evidence type="ECO:0000313" key="2">
    <source>
        <dbReference type="EMBL" id="SEL61892.1"/>
    </source>
</evidence>
<evidence type="ECO:0000313" key="3">
    <source>
        <dbReference type="Proteomes" id="UP000199214"/>
    </source>
</evidence>
<feature type="domain" description="PilZ" evidence="1">
    <location>
        <begin position="16"/>
        <end position="105"/>
    </location>
</feature>
<proteinExistence type="predicted"/>
<keyword evidence="3" id="KW-1185">Reference proteome</keyword>
<dbReference type="Proteomes" id="UP000199214">
    <property type="component" value="Unassembled WGS sequence"/>
</dbReference>
<organism evidence="2 3">
    <name type="scientific">Sphingomonas palmae</name>
    <dbReference type="NCBI Taxonomy" id="1855283"/>
    <lineage>
        <taxon>Bacteria</taxon>
        <taxon>Pseudomonadati</taxon>
        <taxon>Pseudomonadota</taxon>
        <taxon>Alphaproteobacteria</taxon>
        <taxon>Sphingomonadales</taxon>
        <taxon>Sphingomonadaceae</taxon>
        <taxon>Sphingomonas</taxon>
    </lineage>
</organism>
<evidence type="ECO:0000259" key="1">
    <source>
        <dbReference type="Pfam" id="PF07238"/>
    </source>
</evidence>
<dbReference type="AlphaFoldDB" id="A0A1H7RP04"/>
<dbReference type="GO" id="GO:0035438">
    <property type="term" value="F:cyclic-di-GMP binding"/>
    <property type="evidence" value="ECO:0007669"/>
    <property type="project" value="InterPro"/>
</dbReference>
<protein>
    <submittedName>
        <fullName evidence="2">PilZ domain-containing protein</fullName>
    </submittedName>
</protein>
<reference evidence="3" key="1">
    <citation type="submission" date="2016-10" db="EMBL/GenBank/DDBJ databases">
        <authorList>
            <person name="Varghese N."/>
            <person name="Submissions S."/>
        </authorList>
    </citation>
    <scope>NUCLEOTIDE SEQUENCE [LARGE SCALE GENOMIC DNA]</scope>
    <source>
        <strain evidence="3">JS21-1</strain>
    </source>
</reference>
<dbReference type="EMBL" id="FNZZ01000004">
    <property type="protein sequence ID" value="SEL61892.1"/>
    <property type="molecule type" value="Genomic_DNA"/>
</dbReference>